<gene>
    <name evidence="1" type="ORF">H9Q13_16880</name>
</gene>
<sequence>MSRHKGSTHRKGEAMKQVSLLYLQSRRYASYKLAIIYNHKLRCRQTCGMKR</sequence>
<dbReference type="EMBL" id="JACXAJ010000011">
    <property type="protein sequence ID" value="MBD1398848.1"/>
    <property type="molecule type" value="Genomic_DNA"/>
</dbReference>
<proteinExistence type="predicted"/>
<keyword evidence="2" id="KW-1185">Reference proteome</keyword>
<comment type="caution">
    <text evidence="1">The sequence shown here is derived from an EMBL/GenBank/DDBJ whole genome shotgun (WGS) entry which is preliminary data.</text>
</comment>
<accession>A0ABR7XMG5</accession>
<evidence type="ECO:0000313" key="2">
    <source>
        <dbReference type="Proteomes" id="UP000625551"/>
    </source>
</evidence>
<reference evidence="1 2" key="1">
    <citation type="submission" date="2020-09" db="EMBL/GenBank/DDBJ databases">
        <title>Genome sequencing and assembly of Pontibacter sp.</title>
        <authorList>
            <person name="Chhetri G."/>
        </authorList>
    </citation>
    <scope>NUCLEOTIDE SEQUENCE [LARGE SCALE GENOMIC DNA]</scope>
    <source>
        <strain evidence="1 2">JH31</strain>
    </source>
</reference>
<evidence type="ECO:0000313" key="1">
    <source>
        <dbReference type="EMBL" id="MBD1398848.1"/>
    </source>
</evidence>
<protein>
    <submittedName>
        <fullName evidence="1">Uncharacterized protein</fullName>
    </submittedName>
</protein>
<organism evidence="1 2">
    <name type="scientific">Pontibacter aquaedesilientis</name>
    <dbReference type="NCBI Taxonomy" id="2766980"/>
    <lineage>
        <taxon>Bacteria</taxon>
        <taxon>Pseudomonadati</taxon>
        <taxon>Bacteroidota</taxon>
        <taxon>Cytophagia</taxon>
        <taxon>Cytophagales</taxon>
        <taxon>Hymenobacteraceae</taxon>
        <taxon>Pontibacter</taxon>
    </lineage>
</organism>
<name>A0ABR7XMG5_9BACT</name>
<dbReference type="Proteomes" id="UP000625551">
    <property type="component" value="Unassembled WGS sequence"/>
</dbReference>